<dbReference type="EMBL" id="JBGBPQ010000019">
    <property type="protein sequence ID" value="KAL1505058.1"/>
    <property type="molecule type" value="Genomic_DNA"/>
</dbReference>
<reference evidence="17 18" key="1">
    <citation type="journal article" date="2024" name="Science">
        <title>Giant polyketide synthase enzymes in the biosynthesis of giant marine polyether toxins.</title>
        <authorList>
            <person name="Fallon T.R."/>
            <person name="Shende V.V."/>
            <person name="Wierzbicki I.H."/>
            <person name="Pendleton A.L."/>
            <person name="Watervoot N.F."/>
            <person name="Auber R.P."/>
            <person name="Gonzalez D.J."/>
            <person name="Wisecaver J.H."/>
            <person name="Moore B.S."/>
        </authorList>
    </citation>
    <scope>NUCLEOTIDE SEQUENCE [LARGE SCALE GENOMIC DNA]</scope>
    <source>
        <strain evidence="17 18">12B1</strain>
    </source>
</reference>
<evidence type="ECO:0000256" key="2">
    <source>
        <dbReference type="ARBA" id="ARBA00022330"/>
    </source>
</evidence>
<feature type="region of interest" description="Disordered" evidence="14">
    <location>
        <begin position="235"/>
        <end position="314"/>
    </location>
</feature>
<evidence type="ECO:0000256" key="12">
    <source>
        <dbReference type="PROSITE-ProRule" id="PRU00649"/>
    </source>
</evidence>
<evidence type="ECO:0000256" key="1">
    <source>
        <dbReference type="ARBA" id="ARBA00004123"/>
    </source>
</evidence>
<dbReference type="InterPro" id="IPR003617">
    <property type="entry name" value="TFIIS/CRSP70_N_sub"/>
</dbReference>
<feature type="region of interest" description="Disordered" evidence="14">
    <location>
        <begin position="1"/>
        <end position="21"/>
    </location>
</feature>
<feature type="compositionally biased region" description="Polar residues" evidence="14">
    <location>
        <begin position="73"/>
        <end position="83"/>
    </location>
</feature>
<accession>A0AB34IUY0</accession>
<dbReference type="GO" id="GO:0008270">
    <property type="term" value="F:zinc ion binding"/>
    <property type="evidence" value="ECO:0007669"/>
    <property type="project" value="UniProtKB-KW"/>
</dbReference>
<evidence type="ECO:0000256" key="14">
    <source>
        <dbReference type="SAM" id="MobiDB-lite"/>
    </source>
</evidence>
<evidence type="ECO:0000256" key="8">
    <source>
        <dbReference type="ARBA" id="ARBA00022833"/>
    </source>
</evidence>
<dbReference type="SUPFAM" id="SSF90229">
    <property type="entry name" value="CCCH zinc finger"/>
    <property type="match status" value="1"/>
</dbReference>
<organism evidence="17 18">
    <name type="scientific">Prymnesium parvum</name>
    <name type="common">Toxic golden alga</name>
    <dbReference type="NCBI Taxonomy" id="97485"/>
    <lineage>
        <taxon>Eukaryota</taxon>
        <taxon>Haptista</taxon>
        <taxon>Haptophyta</taxon>
        <taxon>Prymnesiophyceae</taxon>
        <taxon>Prymnesiales</taxon>
        <taxon>Prymnesiaceae</taxon>
        <taxon>Prymnesium</taxon>
    </lineage>
</organism>
<comment type="caution">
    <text evidence="17">The sequence shown here is derived from an EMBL/GenBank/DDBJ whole genome shotgun (WGS) entry which is preliminary data.</text>
</comment>
<comment type="subcellular location">
    <subcellularLocation>
        <location evidence="1 12">Nucleus</location>
    </subcellularLocation>
</comment>
<keyword evidence="3" id="KW-0488">Methylation</keyword>
<evidence type="ECO:0000256" key="9">
    <source>
        <dbReference type="ARBA" id="ARBA00022843"/>
    </source>
</evidence>
<keyword evidence="18" id="KW-1185">Reference proteome</keyword>
<evidence type="ECO:0000256" key="7">
    <source>
        <dbReference type="ARBA" id="ARBA00022771"/>
    </source>
</evidence>
<dbReference type="InterPro" id="IPR035441">
    <property type="entry name" value="TFIIS/LEDGF_dom_sf"/>
</dbReference>
<evidence type="ECO:0000256" key="3">
    <source>
        <dbReference type="ARBA" id="ARBA00022481"/>
    </source>
</evidence>
<keyword evidence="7 13" id="KW-0863">Zinc-finger</keyword>
<evidence type="ECO:0000256" key="13">
    <source>
        <dbReference type="PROSITE-ProRule" id="PRU00723"/>
    </source>
</evidence>
<evidence type="ECO:0000256" key="11">
    <source>
        <dbReference type="ARBA" id="ARBA00093575"/>
    </source>
</evidence>
<evidence type="ECO:0000313" key="18">
    <source>
        <dbReference type="Proteomes" id="UP001515480"/>
    </source>
</evidence>
<keyword evidence="4" id="KW-1017">Isopeptide bond</keyword>
<dbReference type="PROSITE" id="PS51319">
    <property type="entry name" value="TFIIS_N"/>
    <property type="match status" value="1"/>
</dbReference>
<dbReference type="InterPro" id="IPR017923">
    <property type="entry name" value="TFIIS_N"/>
</dbReference>
<gene>
    <name evidence="17" type="ORF">AB1Y20_008818</name>
</gene>
<dbReference type="SMART" id="SM00356">
    <property type="entry name" value="ZnF_C3H1"/>
    <property type="match status" value="1"/>
</dbReference>
<comment type="subunit">
    <text evidence="11">Component of the PNUTS-PP1 complex (also named PTW/PP1 complex), composed of PPP1R10/PNUTS, TOX4, WDR82, and PPP1CA (or PPP1CB or PPP1CC).</text>
</comment>
<name>A0AB34IUY0_PRYPA</name>
<feature type="region of interest" description="Disordered" evidence="14">
    <location>
        <begin position="782"/>
        <end position="825"/>
    </location>
</feature>
<keyword evidence="8 13" id="KW-0862">Zinc</keyword>
<dbReference type="InterPro" id="IPR036855">
    <property type="entry name" value="Znf_CCCH_sf"/>
</dbReference>
<keyword evidence="10 12" id="KW-0539">Nucleus</keyword>
<keyword evidence="9" id="KW-0832">Ubl conjugation</keyword>
<protein>
    <recommendedName>
        <fullName evidence="2">Serine/threonine-protein phosphatase 1 regulatory subunit 10</fullName>
    </recommendedName>
</protein>
<dbReference type="Pfam" id="PF18044">
    <property type="entry name" value="zf-CCCH_4"/>
    <property type="match status" value="1"/>
</dbReference>
<dbReference type="Gene3D" id="1.20.930.10">
    <property type="entry name" value="Conserved domain common to transcription factors TFIIS, elongin A, CRSP70"/>
    <property type="match status" value="1"/>
</dbReference>
<feature type="region of interest" description="Disordered" evidence="14">
    <location>
        <begin position="59"/>
        <end position="95"/>
    </location>
</feature>
<dbReference type="PROSITE" id="PS50103">
    <property type="entry name" value="ZF_C3H1"/>
    <property type="match status" value="1"/>
</dbReference>
<evidence type="ECO:0000259" key="16">
    <source>
        <dbReference type="PROSITE" id="PS51319"/>
    </source>
</evidence>
<feature type="compositionally biased region" description="Basic and acidic residues" evidence="14">
    <location>
        <begin position="494"/>
        <end position="504"/>
    </location>
</feature>
<keyword evidence="6 13" id="KW-0479">Metal-binding</keyword>
<feature type="region of interest" description="Disordered" evidence="14">
    <location>
        <begin position="462"/>
        <end position="505"/>
    </location>
</feature>
<evidence type="ECO:0000256" key="4">
    <source>
        <dbReference type="ARBA" id="ARBA00022499"/>
    </source>
</evidence>
<dbReference type="InterPro" id="IPR041367">
    <property type="entry name" value="Znf-CCCH_4"/>
</dbReference>
<dbReference type="Gene3D" id="4.10.1000.10">
    <property type="entry name" value="Zinc finger, CCCH-type"/>
    <property type="match status" value="1"/>
</dbReference>
<feature type="domain" description="TFIIS N-terminal" evidence="16">
    <location>
        <begin position="161"/>
        <end position="235"/>
    </location>
</feature>
<dbReference type="GO" id="GO:0005634">
    <property type="term" value="C:nucleus"/>
    <property type="evidence" value="ECO:0007669"/>
    <property type="project" value="UniProtKB-SubCell"/>
</dbReference>
<evidence type="ECO:0000313" key="17">
    <source>
        <dbReference type="EMBL" id="KAL1505058.1"/>
    </source>
</evidence>
<feature type="compositionally biased region" description="Low complexity" evidence="14">
    <location>
        <begin position="279"/>
        <end position="290"/>
    </location>
</feature>
<evidence type="ECO:0000259" key="15">
    <source>
        <dbReference type="PROSITE" id="PS50103"/>
    </source>
</evidence>
<dbReference type="SUPFAM" id="SSF47676">
    <property type="entry name" value="Conserved domain common to transcription factors TFIIS, elongin A, CRSP70"/>
    <property type="match status" value="1"/>
</dbReference>
<dbReference type="Proteomes" id="UP001515480">
    <property type="component" value="Unassembled WGS sequence"/>
</dbReference>
<evidence type="ECO:0000256" key="6">
    <source>
        <dbReference type="ARBA" id="ARBA00022723"/>
    </source>
</evidence>
<feature type="compositionally biased region" description="Gly residues" evidence="14">
    <location>
        <begin position="795"/>
        <end position="807"/>
    </location>
</feature>
<evidence type="ECO:0000256" key="5">
    <source>
        <dbReference type="ARBA" id="ARBA00022553"/>
    </source>
</evidence>
<proteinExistence type="predicted"/>
<keyword evidence="5" id="KW-0597">Phosphoprotein</keyword>
<feature type="zinc finger region" description="C3H1-type" evidence="13">
    <location>
        <begin position="743"/>
        <end position="771"/>
    </location>
</feature>
<sequence>MRSQAPRAPHPGVDAPSPLASCTPPCIVARACVTVPLTPSLLSPPRPTPGRIEAAAHRPLMSSDTEDSEGPKQHTNSDTTLMVSSTTDPSSDTDTDATELFLKQLVDDKSVSDSTKMDRLIETVSADAQLTPMAQTIILTELMSTTDSELLARFSHSNALEQVRKWLQDTMEDPVQPQLTLALLLLLGHLPMTVKSLQDSGVGKTVNKLRRSSDAAVQAGAADLRKKWMAIASAETPPPVVADPPAKRPNEQKPVSTAAPPVKKAKASHPVETSHVATEDSALDSALSAESTRRKASIKPDHLRPRRPVQPMSISVPPIAPIRAKATSAASPESISGAAAAATSAVASPRPFEAAAPPAPPPRRVQWAPAASLTQVREYLIEDHQKRAFSGFKDQLAFDVEREKQTMMQQRHSQRGLLENSHAPAAEPIGMVGGADSVPQPTQPWKTPPLLPESLWPVVKGDASTERETQRQRRSLVPRTNGLGMSETPAEPAIEDRTPKRENDASTPLIPLERVTASCPSVDTESSACASAGALNSLGPLEGHNNGLMGAGGGMGAGTLGNNMGNGSSLLGMDQQMLQNMLFRGCGMNNGLSSASLGSGLSSGCINGVGMNGRSLSGVPGNLGGGMMGSGGIMNNALGGMSGLNNNHKAGTGANMMGGLTMAGMNGANGVQQRAQGQQNGGGNLTEKIYMQMMLQGNKQGAAPGMSNAMGRGLGMNTGLTGFGSSGGFDHAAARRDPATHPKFRTKPCRYYASSGGCKNGDRCTFLHMALSSEQFAREFGNDGMSHGGATNNSAGGGNAGQYGLGPGRATSNGRLPGLSGMWMP</sequence>
<feature type="domain" description="C3H1-type" evidence="15">
    <location>
        <begin position="743"/>
        <end position="771"/>
    </location>
</feature>
<evidence type="ECO:0000256" key="10">
    <source>
        <dbReference type="ARBA" id="ARBA00023242"/>
    </source>
</evidence>
<dbReference type="Pfam" id="PF08711">
    <property type="entry name" value="Med26"/>
    <property type="match status" value="1"/>
</dbReference>
<dbReference type="GO" id="GO:0005694">
    <property type="term" value="C:chromosome"/>
    <property type="evidence" value="ECO:0007669"/>
    <property type="project" value="UniProtKB-SubCell"/>
</dbReference>
<dbReference type="SMART" id="SM00509">
    <property type="entry name" value="TFS2N"/>
    <property type="match status" value="1"/>
</dbReference>
<dbReference type="AlphaFoldDB" id="A0AB34IUY0"/>
<dbReference type="InterPro" id="IPR000571">
    <property type="entry name" value="Znf_CCCH"/>
</dbReference>